<dbReference type="EMBL" id="JAUSTT010000002">
    <property type="protein sequence ID" value="MDQ0174748.1"/>
    <property type="molecule type" value="Genomic_DNA"/>
</dbReference>
<dbReference type="Pfam" id="PF13181">
    <property type="entry name" value="TPR_8"/>
    <property type="match status" value="2"/>
</dbReference>
<organism evidence="1 2">
    <name type="scientific">Bacillus chungangensis</name>
    <dbReference type="NCBI Taxonomy" id="587633"/>
    <lineage>
        <taxon>Bacteria</taxon>
        <taxon>Bacillati</taxon>
        <taxon>Bacillota</taxon>
        <taxon>Bacilli</taxon>
        <taxon>Bacillales</taxon>
        <taxon>Bacillaceae</taxon>
        <taxon>Bacillus</taxon>
    </lineage>
</organism>
<keyword evidence="2" id="KW-1185">Reference proteome</keyword>
<gene>
    <name evidence="1" type="ORF">J2S08_000581</name>
</gene>
<dbReference type="SUPFAM" id="SSF48452">
    <property type="entry name" value="TPR-like"/>
    <property type="match status" value="1"/>
</dbReference>
<dbReference type="Pfam" id="PF18801">
    <property type="entry name" value="RapH_N"/>
    <property type="match status" value="1"/>
</dbReference>
<dbReference type="InterPro" id="IPR011990">
    <property type="entry name" value="TPR-like_helical_dom_sf"/>
</dbReference>
<name>A0ABT9WN86_9BACI</name>
<evidence type="ECO:0000313" key="2">
    <source>
        <dbReference type="Proteomes" id="UP001223586"/>
    </source>
</evidence>
<dbReference type="Gene3D" id="1.25.40.10">
    <property type="entry name" value="Tetratricopeptide repeat domain"/>
    <property type="match status" value="1"/>
</dbReference>
<reference evidence="1 2" key="1">
    <citation type="submission" date="2023-07" db="EMBL/GenBank/DDBJ databases">
        <title>Genomic Encyclopedia of Type Strains, Phase IV (KMG-IV): sequencing the most valuable type-strain genomes for metagenomic binning, comparative biology and taxonomic classification.</title>
        <authorList>
            <person name="Goeker M."/>
        </authorList>
    </citation>
    <scope>NUCLEOTIDE SEQUENCE [LARGE SCALE GENOMIC DNA]</scope>
    <source>
        <strain evidence="1 2">DSM 23837</strain>
    </source>
</reference>
<dbReference type="SMART" id="SM00028">
    <property type="entry name" value="TPR"/>
    <property type="match status" value="3"/>
</dbReference>
<accession>A0ABT9WN86</accession>
<dbReference type="Proteomes" id="UP001223586">
    <property type="component" value="Unassembled WGS sequence"/>
</dbReference>
<evidence type="ECO:0000313" key="1">
    <source>
        <dbReference type="EMBL" id="MDQ0174748.1"/>
    </source>
</evidence>
<comment type="caution">
    <text evidence="1">The sequence shown here is derived from an EMBL/GenBank/DDBJ whole genome shotgun (WGS) entry which is preliminary data.</text>
</comment>
<dbReference type="InterPro" id="IPR019734">
    <property type="entry name" value="TPR_rpt"/>
</dbReference>
<dbReference type="RefSeq" id="WP_307226473.1">
    <property type="nucleotide sequence ID" value="NZ_JAUSTT010000002.1"/>
</dbReference>
<proteinExistence type="predicted"/>
<sequence length="359" mass="43054">MNVGVITKEDITKLLNDWYVEMRHHHVVKARKLKEEIDKKINNIEPDQEILIYYSLLDFRYKMLIGDYNHYLNEDLVISEDTDKFLQYYYHFFKFIYATEIRNYSNAKKHYKYAEKLLDYIQDEAEKAEFNHRATVFYYYIGDYCRAIGHAINTKSYFSKNHGYEFKLAASQTAIGMSYVALSQFDLAENYLSSALNLLIEKNEKSSINKMYYNLGLLYSNKGDSELAIKYLFDGYEDKEKDYKTMFLLAREHFKLGNIKDAQAYIQKGLKVCDTEYMHHFTILKRMVDQSPIEQLEEVIDKALQYFKRENLWKYVKDYAEELANQFFAMNNNKKSSKFFRICYDARQILKWEPLYLEI</sequence>
<protein>
    <submittedName>
        <fullName evidence="1">Tetratricopeptide (TPR) repeat protein</fullName>
    </submittedName>
</protein>